<evidence type="ECO:0000256" key="1">
    <source>
        <dbReference type="ARBA" id="ARBA00023015"/>
    </source>
</evidence>
<dbReference type="InterPro" id="IPR018060">
    <property type="entry name" value="HTH_AraC"/>
</dbReference>
<dbReference type="RefSeq" id="WP_202103356.1">
    <property type="nucleotide sequence ID" value="NZ_JAERTY010000007.1"/>
</dbReference>
<dbReference type="Pfam" id="PF12833">
    <property type="entry name" value="HTH_18"/>
    <property type="match status" value="1"/>
</dbReference>
<dbReference type="SUPFAM" id="SSF46689">
    <property type="entry name" value="Homeodomain-like"/>
    <property type="match status" value="2"/>
</dbReference>
<dbReference type="InterPro" id="IPR009057">
    <property type="entry name" value="Homeodomain-like_sf"/>
</dbReference>
<dbReference type="PANTHER" id="PTHR47893">
    <property type="entry name" value="REGULATORY PROTEIN PCHR"/>
    <property type="match status" value="1"/>
</dbReference>
<dbReference type="Proteomes" id="UP000625283">
    <property type="component" value="Unassembled WGS sequence"/>
</dbReference>
<dbReference type="PANTHER" id="PTHR47893:SF1">
    <property type="entry name" value="REGULATORY PROTEIN PCHR"/>
    <property type="match status" value="1"/>
</dbReference>
<reference evidence="5 6" key="1">
    <citation type="submission" date="2021-01" db="EMBL/GenBank/DDBJ databases">
        <title>C459-1 draft genome sequence.</title>
        <authorList>
            <person name="Zhang X.-F."/>
        </authorList>
    </citation>
    <scope>NUCLEOTIDE SEQUENCE [LARGE SCALE GENOMIC DNA]</scope>
    <source>
        <strain evidence="6">C459-1</strain>
    </source>
</reference>
<dbReference type="EMBL" id="JAERTY010000007">
    <property type="protein sequence ID" value="MBL1409607.1"/>
    <property type="molecule type" value="Genomic_DNA"/>
</dbReference>
<evidence type="ECO:0000313" key="5">
    <source>
        <dbReference type="EMBL" id="MBL1409607.1"/>
    </source>
</evidence>
<evidence type="ECO:0000259" key="4">
    <source>
        <dbReference type="PROSITE" id="PS01124"/>
    </source>
</evidence>
<dbReference type="InterPro" id="IPR053142">
    <property type="entry name" value="PchR_regulatory_protein"/>
</dbReference>
<comment type="caution">
    <text evidence="5">The sequence shown here is derived from an EMBL/GenBank/DDBJ whole genome shotgun (WGS) entry which is preliminary data.</text>
</comment>
<accession>A0ABS1R4G7</accession>
<dbReference type="PROSITE" id="PS01124">
    <property type="entry name" value="HTH_ARAC_FAMILY_2"/>
    <property type="match status" value="1"/>
</dbReference>
<keyword evidence="3" id="KW-0804">Transcription</keyword>
<protein>
    <submittedName>
        <fullName evidence="5">Helix-turn-helix transcriptional regulator</fullName>
    </submittedName>
</protein>
<keyword evidence="6" id="KW-1185">Reference proteome</keyword>
<organism evidence="5 6">
    <name type="scientific">Sphingobacterium faecale</name>
    <dbReference type="NCBI Taxonomy" id="2803775"/>
    <lineage>
        <taxon>Bacteria</taxon>
        <taxon>Pseudomonadati</taxon>
        <taxon>Bacteroidota</taxon>
        <taxon>Sphingobacteriia</taxon>
        <taxon>Sphingobacteriales</taxon>
        <taxon>Sphingobacteriaceae</taxon>
        <taxon>Sphingobacterium</taxon>
    </lineage>
</organism>
<gene>
    <name evidence="5" type="ORF">JKG61_12670</name>
</gene>
<dbReference type="PRINTS" id="PR00032">
    <property type="entry name" value="HTHARAC"/>
</dbReference>
<feature type="domain" description="HTH araC/xylS-type" evidence="4">
    <location>
        <begin position="198"/>
        <end position="296"/>
    </location>
</feature>
<proteinExistence type="predicted"/>
<keyword evidence="2" id="KW-0238">DNA-binding</keyword>
<evidence type="ECO:0000256" key="2">
    <source>
        <dbReference type="ARBA" id="ARBA00023125"/>
    </source>
</evidence>
<dbReference type="InterPro" id="IPR020449">
    <property type="entry name" value="Tscrpt_reg_AraC-type_HTH"/>
</dbReference>
<evidence type="ECO:0000256" key="3">
    <source>
        <dbReference type="ARBA" id="ARBA00023163"/>
    </source>
</evidence>
<name>A0ABS1R4G7_9SPHI</name>
<evidence type="ECO:0000313" key="6">
    <source>
        <dbReference type="Proteomes" id="UP000625283"/>
    </source>
</evidence>
<keyword evidence="1" id="KW-0805">Transcription regulation</keyword>
<dbReference type="Gene3D" id="1.10.10.60">
    <property type="entry name" value="Homeodomain-like"/>
    <property type="match status" value="2"/>
</dbReference>
<dbReference type="SMART" id="SM00342">
    <property type="entry name" value="HTH_ARAC"/>
    <property type="match status" value="1"/>
</dbReference>
<sequence>MTESGKKASNSEISEFQSESTVACPLTSTSLDIHYALLHGTNNQELSSPLDGFLNILFPLHEHSCICPYFLRKQSYIIRGGENIIHPIQKGETLEWKNIYEDHLAIALFISNELLDDFRRKFEQNTLRFSNGLLTNSDNRTRLLINQLMVYIRHDNYLNRLRIQALLIEILVHQIEGLYAENEKHEIIPNKNHYDKIVLAKNLIHRDLSKNYTIPELAKYVGTNEQYLKKHFKQYFGKTVMNYITEKKMEHAKELILTGDYRISDVAQMTGYKHSTHFTSAFKKYFGFIPNSLRYTFLVANEGVQMLSEFESLIHIL</sequence>